<dbReference type="EMBL" id="BK015172">
    <property type="protein sequence ID" value="DAD94027.1"/>
    <property type="molecule type" value="Genomic_DNA"/>
</dbReference>
<name>A0A8S5NIX0_9CAUD</name>
<reference evidence="2" key="1">
    <citation type="journal article" date="2021" name="Proc. Natl. Acad. Sci. U.S.A.">
        <title>A Catalog of Tens of Thousands of Viruses from Human Metagenomes Reveals Hidden Associations with Chronic Diseases.</title>
        <authorList>
            <person name="Tisza M.J."/>
            <person name="Buck C.B."/>
        </authorList>
    </citation>
    <scope>NUCLEOTIDE SEQUENCE</scope>
    <source>
        <strain evidence="2">Ct7bD4</strain>
    </source>
</reference>
<evidence type="ECO:0000256" key="1">
    <source>
        <dbReference type="SAM" id="MobiDB-lite"/>
    </source>
</evidence>
<feature type="region of interest" description="Disordered" evidence="1">
    <location>
        <begin position="269"/>
        <end position="298"/>
    </location>
</feature>
<dbReference type="InterPro" id="IPR027417">
    <property type="entry name" value="P-loop_NTPase"/>
</dbReference>
<feature type="compositionally biased region" description="Basic and acidic residues" evidence="1">
    <location>
        <begin position="269"/>
        <end position="296"/>
    </location>
</feature>
<organism evidence="2">
    <name type="scientific">Myoviridae sp. ct7bD4</name>
    <dbReference type="NCBI Taxonomy" id="2826618"/>
    <lineage>
        <taxon>Viruses</taxon>
        <taxon>Duplodnaviria</taxon>
        <taxon>Heunggongvirae</taxon>
        <taxon>Uroviricota</taxon>
        <taxon>Caudoviricetes</taxon>
    </lineage>
</organism>
<sequence length="367" mass="40996">MNITTGKRKRAQKCIVYGTEGIGKTTFASHFPSPVFIDTEGSTDHLDVARTEKPTSWTMLISFIKEFAMMPGGYQTLVIDTIDWAEQLCVEHICAQHQKKGIEEFPYGTGYVFVREEMGRFLNLLDEVIDAGMNVVLTAHTQIRKFEQPDELGAYDRFELKLGKKTGSQTSPLIKEWADMVLFANYKNEIITSTTNKKKAVNGKRLMYATHSPAWDAKNRHGLPDVMPFEYSQIAHVIPDDVLPKAAADELAKASTEDYAPEVVEAAKEQTGEVVAKEEPTVEPKPKAKAEPKPEPVADETPLVETAIPKALKDLMAKDGVTLDQVQSVVVARGKYPQGTPFENYDPAFVTGWIIPMWDKIVEFINK</sequence>
<proteinExistence type="predicted"/>
<evidence type="ECO:0000313" key="2">
    <source>
        <dbReference type="EMBL" id="DAD94027.1"/>
    </source>
</evidence>
<accession>A0A8S5NIX0</accession>
<dbReference type="Pfam" id="PF13479">
    <property type="entry name" value="AAA_24"/>
    <property type="match status" value="1"/>
</dbReference>
<dbReference type="SUPFAM" id="SSF52540">
    <property type="entry name" value="P-loop containing nucleoside triphosphate hydrolases"/>
    <property type="match status" value="1"/>
</dbReference>
<protein>
    <submittedName>
        <fullName evidence="2">AAA domain protein</fullName>
    </submittedName>
</protein>